<gene>
    <name evidence="1" type="ORF">SAMN05216270_10281</name>
</gene>
<accession>A0A1G6SFZ9</accession>
<keyword evidence="2" id="KW-1185">Reference proteome</keyword>
<dbReference type="InterPro" id="IPR011989">
    <property type="entry name" value="ARM-like"/>
</dbReference>
<dbReference type="Gene3D" id="1.25.10.10">
    <property type="entry name" value="Leucine-rich Repeat Variant"/>
    <property type="match status" value="1"/>
</dbReference>
<name>A0A1G6SFZ9_9ACTN</name>
<organism evidence="1 2">
    <name type="scientific">Glycomyces harbinensis</name>
    <dbReference type="NCBI Taxonomy" id="58114"/>
    <lineage>
        <taxon>Bacteria</taxon>
        <taxon>Bacillati</taxon>
        <taxon>Actinomycetota</taxon>
        <taxon>Actinomycetes</taxon>
        <taxon>Glycomycetales</taxon>
        <taxon>Glycomycetaceae</taxon>
        <taxon>Glycomyces</taxon>
    </lineage>
</organism>
<protein>
    <recommendedName>
        <fullName evidence="3">HEAT repeat-containing protein</fullName>
    </recommendedName>
</protein>
<evidence type="ECO:0008006" key="3">
    <source>
        <dbReference type="Google" id="ProtNLM"/>
    </source>
</evidence>
<dbReference type="OrthoDB" id="3381998at2"/>
<dbReference type="SUPFAM" id="SSF48371">
    <property type="entry name" value="ARM repeat"/>
    <property type="match status" value="1"/>
</dbReference>
<dbReference type="InterPro" id="IPR016024">
    <property type="entry name" value="ARM-type_fold"/>
</dbReference>
<dbReference type="Proteomes" id="UP000198949">
    <property type="component" value="Unassembled WGS sequence"/>
</dbReference>
<evidence type="ECO:0000313" key="2">
    <source>
        <dbReference type="Proteomes" id="UP000198949"/>
    </source>
</evidence>
<evidence type="ECO:0000313" key="1">
    <source>
        <dbReference type="EMBL" id="SDD15822.1"/>
    </source>
</evidence>
<dbReference type="EMBL" id="FNAD01000002">
    <property type="protein sequence ID" value="SDD15822.1"/>
    <property type="molecule type" value="Genomic_DNA"/>
</dbReference>
<proteinExistence type="predicted"/>
<dbReference type="STRING" id="58114.SAMN05216270_10281"/>
<dbReference type="AlphaFoldDB" id="A0A1G6SFZ9"/>
<reference evidence="2" key="1">
    <citation type="submission" date="2016-10" db="EMBL/GenBank/DDBJ databases">
        <authorList>
            <person name="Varghese N."/>
            <person name="Submissions S."/>
        </authorList>
    </citation>
    <scope>NUCLEOTIDE SEQUENCE [LARGE SCALE GENOMIC DNA]</scope>
    <source>
        <strain evidence="2">CGMCC 4.3516</strain>
    </source>
</reference>
<sequence>MGLMQSGDPQNQEEGFANLLSLAGENIAALVEEFGAEDRDLGLRRWLLELIASAKTAGAIPILKEQLASSDEMLRYWARHGLEILDTKQSRTIL</sequence>